<keyword evidence="4" id="KW-1185">Reference proteome</keyword>
<feature type="domain" description="SLH" evidence="2">
    <location>
        <begin position="980"/>
        <end position="1040"/>
    </location>
</feature>
<feature type="compositionally biased region" description="Polar residues" evidence="1">
    <location>
        <begin position="661"/>
        <end position="673"/>
    </location>
</feature>
<gene>
    <name evidence="3" type="ORF">BCM02_109355</name>
</gene>
<dbReference type="PROSITE" id="PS51272">
    <property type="entry name" value="SLH"/>
    <property type="match status" value="3"/>
</dbReference>
<dbReference type="InterPro" id="IPR001119">
    <property type="entry name" value="SLH_dom"/>
</dbReference>
<sequence length="1104" mass="117360">MSQKRSRRKHAALSSVVAVMVGLSGIIPVYAAEDEMGGSVLAVPEFRFAMLADGGVKADLSWGKINSAVQYKIYRSDTPFGEYAEVGVLNEDDLNEDDKEDMMRRYTDQVSVSVGGQTYYYRVSALYSTDDEQLIESPLSKYPVAVTIVKPVTEADPFPVYTVDATAFVNTDLKHLSQDYTFVLSLPGTVEESIPEDAVTLTGLPAGFAYTVQKGQMDNHLEVVLSGEGANGLVTPVYPVVSVSPSVVGETGESVEATVNLLPLDEQPGQQYYGEGDKGFHIGIDGSFPSSFADAEDVPVDLPAIWLELHDADFDAEQLEQLKADGIVKFSRKGENGETVDVPLNVEQFASVEYEANIQEIRVTFEGLLDSSATYELTLAGGEAGIKDYAGTPLTNNFTVSFDVNSYMNNNGKPAIMKTDVYPFAARLAFSDTVNRADVLNKSNYVLEVDGQPVDASRLMLKYYPFDNAVMIDGLMLDKDAIGKANYSLKVSGIRNRSGMAMDEITLNGVIQDPSEHKGPSPSEDQEEASNGYGIHGVVRANDEDLRLAGVKVKITSLETGDFKMDTTNEQGEYNFPDVPFGDYSLETELVVTVGEQQYTGVLKESVTLDPSDENLEEDKGMTVDLFLEKAGANASGSGSKSGSSSASGSQVSSSSPSSATTPTDDMKQPTTTQPAIAASQEQVKPAAVPVQLDSAAVKVVQAANGEKRVEAAVNANQLAAAFEAARVAPGGGNQPTIAIKLGTDEPSVKAALPAQALLQGASQAGGQAVVALETSFASYDLPVQALQLDALAKQLGVPMGDMNVSITMEKLSGEDSSKVAEQVKALGGEQLADPIDFGIKVEAGGKALDIHDFDKTFVSRTVHLNKSVDASRATAVMYNPETGKMTFVPAVFEEKDGVMTATMKRTGNSIYTVIEADKQFADTASHWAKQEIGLLATKQILSGDADERFNPDTIVTRAEFAAMLARSFGLNGQPEAAGKFKDVTGANWYASELGAVVKFGLVQGGADETFSPQSPVTREQMAVMISRAMEAAGHKPDADGGVIAGASDADEISAWAKTSVAQAVNAGIIRADAGGNLTPASPATRAQAAVMITRVLQQIHFIN</sequence>
<dbReference type="InterPro" id="IPR051465">
    <property type="entry name" value="Cell_Envelope_Struct_Comp"/>
</dbReference>
<feature type="compositionally biased region" description="Low complexity" evidence="1">
    <location>
        <begin position="633"/>
        <end position="660"/>
    </location>
</feature>
<dbReference type="SUPFAM" id="SSF49478">
    <property type="entry name" value="Cna protein B-type domain"/>
    <property type="match status" value="1"/>
</dbReference>
<protein>
    <submittedName>
        <fullName evidence="3">S-layer family protein</fullName>
    </submittedName>
</protein>
<feature type="region of interest" description="Disordered" evidence="1">
    <location>
        <begin position="633"/>
        <end position="673"/>
    </location>
</feature>
<evidence type="ECO:0000256" key="1">
    <source>
        <dbReference type="SAM" id="MobiDB-lite"/>
    </source>
</evidence>
<evidence type="ECO:0000259" key="2">
    <source>
        <dbReference type="PROSITE" id="PS51272"/>
    </source>
</evidence>
<organism evidence="3 4">
    <name type="scientific">Paenibacillus methanolicus</name>
    <dbReference type="NCBI Taxonomy" id="582686"/>
    <lineage>
        <taxon>Bacteria</taxon>
        <taxon>Bacillati</taxon>
        <taxon>Bacillota</taxon>
        <taxon>Bacilli</taxon>
        <taxon>Bacillales</taxon>
        <taxon>Paenibacillaceae</taxon>
        <taxon>Paenibacillus</taxon>
    </lineage>
</organism>
<dbReference type="AlphaFoldDB" id="A0A5S5C0V5"/>
<dbReference type="PANTHER" id="PTHR43308">
    <property type="entry name" value="OUTER MEMBRANE PROTEIN ALPHA-RELATED"/>
    <property type="match status" value="1"/>
</dbReference>
<dbReference type="EMBL" id="VNHS01000009">
    <property type="protein sequence ID" value="TYP72076.1"/>
    <property type="molecule type" value="Genomic_DNA"/>
</dbReference>
<evidence type="ECO:0000313" key="4">
    <source>
        <dbReference type="Proteomes" id="UP000323257"/>
    </source>
</evidence>
<dbReference type="RefSeq" id="WP_148931673.1">
    <property type="nucleotide sequence ID" value="NZ_VNHS01000009.1"/>
</dbReference>
<feature type="domain" description="SLH" evidence="2">
    <location>
        <begin position="916"/>
        <end position="979"/>
    </location>
</feature>
<dbReference type="Gene3D" id="2.60.40.10">
    <property type="entry name" value="Immunoglobulins"/>
    <property type="match status" value="2"/>
</dbReference>
<feature type="region of interest" description="Disordered" evidence="1">
    <location>
        <begin position="511"/>
        <end position="530"/>
    </location>
</feature>
<accession>A0A5S5C0V5</accession>
<dbReference type="Proteomes" id="UP000323257">
    <property type="component" value="Unassembled WGS sequence"/>
</dbReference>
<dbReference type="PANTHER" id="PTHR43308:SF5">
    <property type="entry name" value="S-LAYER PROTEIN _ PEPTIDOGLYCAN ENDO-BETA-N-ACETYLGLUCOSAMINIDASE"/>
    <property type="match status" value="1"/>
</dbReference>
<comment type="caution">
    <text evidence="3">The sequence shown here is derived from an EMBL/GenBank/DDBJ whole genome shotgun (WGS) entry which is preliminary data.</text>
</comment>
<evidence type="ECO:0000313" key="3">
    <source>
        <dbReference type="EMBL" id="TYP72076.1"/>
    </source>
</evidence>
<dbReference type="OrthoDB" id="1723494at2"/>
<reference evidence="3 4" key="1">
    <citation type="submission" date="2019-07" db="EMBL/GenBank/DDBJ databases">
        <title>Genomic Encyclopedia of Type Strains, Phase III (KMG-III): the genomes of soil and plant-associated and newly described type strains.</title>
        <authorList>
            <person name="Whitman W."/>
        </authorList>
    </citation>
    <scope>NUCLEOTIDE SEQUENCE [LARGE SCALE GENOMIC DNA]</scope>
    <source>
        <strain evidence="3 4">BL24</strain>
    </source>
</reference>
<dbReference type="Pfam" id="PF00395">
    <property type="entry name" value="SLH"/>
    <property type="match status" value="3"/>
</dbReference>
<name>A0A5S5C0V5_9BACL</name>
<feature type="domain" description="SLH" evidence="2">
    <location>
        <begin position="1044"/>
        <end position="1104"/>
    </location>
</feature>
<proteinExistence type="predicted"/>
<dbReference type="InterPro" id="IPR013783">
    <property type="entry name" value="Ig-like_fold"/>
</dbReference>